<name>A0AAV9I7S9_9RHOD</name>
<dbReference type="InterPro" id="IPR010982">
    <property type="entry name" value="Lambda_DNA-bd_dom_sf"/>
</dbReference>
<dbReference type="SUPFAM" id="SSF47413">
    <property type="entry name" value="lambda repressor-like DNA-binding domains"/>
    <property type="match status" value="1"/>
</dbReference>
<dbReference type="AlphaFoldDB" id="A0AAV9I7S9"/>
<organism evidence="2 3">
    <name type="scientific">Galdieria yellowstonensis</name>
    <dbReference type="NCBI Taxonomy" id="3028027"/>
    <lineage>
        <taxon>Eukaryota</taxon>
        <taxon>Rhodophyta</taxon>
        <taxon>Bangiophyceae</taxon>
        <taxon>Galdieriales</taxon>
        <taxon>Galdieriaceae</taxon>
        <taxon>Galdieria</taxon>
    </lineage>
</organism>
<dbReference type="SMART" id="SM00530">
    <property type="entry name" value="HTH_XRE"/>
    <property type="match status" value="1"/>
</dbReference>
<protein>
    <recommendedName>
        <fullName evidence="1">HTH cro/C1-type domain-containing protein</fullName>
    </recommendedName>
</protein>
<evidence type="ECO:0000313" key="2">
    <source>
        <dbReference type="EMBL" id="KAK4522185.1"/>
    </source>
</evidence>
<dbReference type="GO" id="GO:0003677">
    <property type="term" value="F:DNA binding"/>
    <property type="evidence" value="ECO:0007669"/>
    <property type="project" value="InterPro"/>
</dbReference>
<accession>A0AAV9I7S9</accession>
<evidence type="ECO:0000259" key="1">
    <source>
        <dbReference type="PROSITE" id="PS50943"/>
    </source>
</evidence>
<reference evidence="2 3" key="1">
    <citation type="submission" date="2022-07" db="EMBL/GenBank/DDBJ databases">
        <title>Genome-wide signatures of adaptation to extreme environments.</title>
        <authorList>
            <person name="Cho C.H."/>
            <person name="Yoon H.S."/>
        </authorList>
    </citation>
    <scope>NUCLEOTIDE SEQUENCE [LARGE SCALE GENOMIC DNA]</scope>
    <source>
        <strain evidence="2 3">108.79 E11</strain>
    </source>
</reference>
<gene>
    <name evidence="2" type="ORF">GAYE_FCTG49G0064</name>
</gene>
<dbReference type="EMBL" id="JANCYU010000001">
    <property type="protein sequence ID" value="KAK4522185.1"/>
    <property type="molecule type" value="Genomic_DNA"/>
</dbReference>
<dbReference type="Proteomes" id="UP001300502">
    <property type="component" value="Unassembled WGS sequence"/>
</dbReference>
<dbReference type="CDD" id="cd00093">
    <property type="entry name" value="HTH_XRE"/>
    <property type="match status" value="1"/>
</dbReference>
<dbReference type="PROSITE" id="PS50943">
    <property type="entry name" value="HTH_CROC1"/>
    <property type="match status" value="1"/>
</dbReference>
<comment type="caution">
    <text evidence="2">The sequence shown here is derived from an EMBL/GenBank/DDBJ whole genome shotgun (WGS) entry which is preliminary data.</text>
</comment>
<proteinExistence type="predicted"/>
<dbReference type="InterPro" id="IPR001387">
    <property type="entry name" value="Cro/C1-type_HTH"/>
</dbReference>
<keyword evidence="3" id="KW-1185">Reference proteome</keyword>
<sequence>MNEQEEDDVGRFLILETFEGRPLPLNSYLFHSGLSSTEEEELSSSAEQEKRTKGVVESTKDNRIFCLNNSSLLKEEKTFGDRFFNQDFSLLDESLISKRYQADISGEAGTQLFSSRVVSEIGSFCDFGGLETDAQGKLLGKYGGFPPVVTEASCLERPANHRSDLEDMLKLENIMCSSNTAFDEETMNFGSDCVFPGFQLGETTQESALSFCDPFQSRKFSENCFGSRVSERNDVECFSANHHCFGSEERHAAKLKKVDDTPDSQLPCSADDFEMWRLEINSFLKRRGLSRREFAKLAKIGKNTVGKYLSGRCKRISKEVVHKIIYAYCDLEGKAYQEQGGPHSTKVRAGRRLPRRQKENMFYSRSPDSSQIQTDWDRINKTSYVELEEMDLEYRPFQYFSFSNDGENSDAITASNISSAYSSCHSSTCKQSVGKKFQSSCIVWERSSAVSTLEQTTETTLPSLFSNAEELEHVDTNGIAEEENVTSSCSKLCPSSCNIGRDKMENLKQVAADPFQCELESSGVREQDTIDLVEQSYYMYSEPFRDRSSAVLFVPLQIDVRIPEERSFSTLYPWRLGDSRQTIDSVASKIAARYNVPSKYEDTLKNCIQLALSRWKLLPDFDSSRISRKVSLDLDLGEGRYYTEEFHVDYPWPENFPYVFARQICMDLNLNPRNIERIAISILKQLNEAS</sequence>
<evidence type="ECO:0000313" key="3">
    <source>
        <dbReference type="Proteomes" id="UP001300502"/>
    </source>
</evidence>
<feature type="domain" description="HTH cro/C1-type" evidence="1">
    <location>
        <begin position="280"/>
        <end position="334"/>
    </location>
</feature>